<evidence type="ECO:0000313" key="2">
    <source>
        <dbReference type="Proteomes" id="UP000724584"/>
    </source>
</evidence>
<dbReference type="EMBL" id="JAGIZQ010000007">
    <property type="protein sequence ID" value="KAH6617150.1"/>
    <property type="molecule type" value="Genomic_DNA"/>
</dbReference>
<keyword evidence="2" id="KW-1185">Reference proteome</keyword>
<proteinExistence type="predicted"/>
<organism evidence="1 2">
    <name type="scientific">Chaetomium tenue</name>
    <dbReference type="NCBI Taxonomy" id="1854479"/>
    <lineage>
        <taxon>Eukaryota</taxon>
        <taxon>Fungi</taxon>
        <taxon>Dikarya</taxon>
        <taxon>Ascomycota</taxon>
        <taxon>Pezizomycotina</taxon>
        <taxon>Sordariomycetes</taxon>
        <taxon>Sordariomycetidae</taxon>
        <taxon>Sordariales</taxon>
        <taxon>Chaetomiaceae</taxon>
        <taxon>Chaetomium</taxon>
    </lineage>
</organism>
<sequence>MSSGAPSQKSAEDASGAPALTRHNLKRFNIDKRKETARRRGRSTPSASPDLHSYCETVSSADLPPPSQRLILKRPQRTASEIAADNAAWEKWYDENLPPKSPVAPLNPVQLPPEGSPVQPDSPRQTAAVPASVSASRPRSAPDNGAPQRSMAGDAASKVSLHSGPAELVVPAKDDGLTPVGYDNGHSEGQYGNGHPVQYNDYPPHYGYPPGQHLGYALPQPGLPTDRPTIPRQQPSDGAPGDANPRFPPNFPAYHCTQNMNEIAAYLANASYVAALGGPPLADLKYGIIIVPAGEERLLFGPPSQSLLNQDFVDAIDDANRDYDRALRMHDPDKDSEEFVRQRFDDDFASVSAAAQHNVDTTLADERGGVDEHGAEDDDSTTADVEEPQPKRPRRGPQRKSTRVTARENASARNNAASSGRASISPKRAAPAADTVEPQGKPRARRSPRVGGRGADSPSKPAAKRTLRGKK</sequence>
<reference evidence="1 2" key="1">
    <citation type="journal article" date="2021" name="Nat. Commun.">
        <title>Genetic determinants of endophytism in the Arabidopsis root mycobiome.</title>
        <authorList>
            <person name="Mesny F."/>
            <person name="Miyauchi S."/>
            <person name="Thiergart T."/>
            <person name="Pickel B."/>
            <person name="Atanasova L."/>
            <person name="Karlsson M."/>
            <person name="Huettel B."/>
            <person name="Barry K.W."/>
            <person name="Haridas S."/>
            <person name="Chen C."/>
            <person name="Bauer D."/>
            <person name="Andreopoulos W."/>
            <person name="Pangilinan J."/>
            <person name="LaButti K."/>
            <person name="Riley R."/>
            <person name="Lipzen A."/>
            <person name="Clum A."/>
            <person name="Drula E."/>
            <person name="Henrissat B."/>
            <person name="Kohler A."/>
            <person name="Grigoriev I.V."/>
            <person name="Martin F.M."/>
            <person name="Hacquard S."/>
        </authorList>
    </citation>
    <scope>NUCLEOTIDE SEQUENCE [LARGE SCALE GENOMIC DNA]</scope>
    <source>
        <strain evidence="1 2">MPI-SDFR-AT-0079</strain>
    </source>
</reference>
<comment type="caution">
    <text evidence="1">The sequence shown here is derived from an EMBL/GenBank/DDBJ whole genome shotgun (WGS) entry which is preliminary data.</text>
</comment>
<name>A0ACB7NXH0_9PEZI</name>
<gene>
    <name evidence="1" type="ORF">F5144DRAFT_384770</name>
</gene>
<evidence type="ECO:0000313" key="1">
    <source>
        <dbReference type="EMBL" id="KAH6617150.1"/>
    </source>
</evidence>
<protein>
    <submittedName>
        <fullName evidence="1">Uncharacterized protein</fullName>
    </submittedName>
</protein>
<accession>A0ACB7NXH0</accession>
<dbReference type="Proteomes" id="UP000724584">
    <property type="component" value="Unassembled WGS sequence"/>
</dbReference>